<keyword evidence="1" id="KW-0805">Transcription regulation</keyword>
<dbReference type="EMBL" id="BOPG01000122">
    <property type="protein sequence ID" value="GIJ64604.1"/>
    <property type="molecule type" value="Genomic_DNA"/>
</dbReference>
<reference evidence="6" key="1">
    <citation type="submission" date="2021-01" db="EMBL/GenBank/DDBJ databases">
        <title>Whole genome shotgun sequence of Virgisporangium aurantiacum NBRC 16421.</title>
        <authorList>
            <person name="Komaki H."/>
            <person name="Tamura T."/>
        </authorList>
    </citation>
    <scope>NUCLEOTIDE SEQUENCE</scope>
    <source>
        <strain evidence="6">NBRC 16421</strain>
    </source>
</reference>
<keyword evidence="7" id="KW-1185">Reference proteome</keyword>
<dbReference type="GO" id="GO:0003700">
    <property type="term" value="F:DNA-binding transcription factor activity"/>
    <property type="evidence" value="ECO:0007669"/>
    <property type="project" value="InterPro"/>
</dbReference>
<comment type="caution">
    <text evidence="6">The sequence shown here is derived from an EMBL/GenBank/DDBJ whole genome shotgun (WGS) entry which is preliminary data.</text>
</comment>
<evidence type="ECO:0000313" key="6">
    <source>
        <dbReference type="EMBL" id="GIJ64604.1"/>
    </source>
</evidence>
<dbReference type="InterPro" id="IPR018060">
    <property type="entry name" value="HTH_AraC"/>
</dbReference>
<gene>
    <name evidence="6" type="ORF">Vau01_121200</name>
</gene>
<dbReference type="Pfam" id="PF12833">
    <property type="entry name" value="HTH_18"/>
    <property type="match status" value="1"/>
</dbReference>
<dbReference type="Proteomes" id="UP000612585">
    <property type="component" value="Unassembled WGS sequence"/>
</dbReference>
<evidence type="ECO:0000256" key="3">
    <source>
        <dbReference type="ARBA" id="ARBA00023159"/>
    </source>
</evidence>
<dbReference type="SMART" id="SM00342">
    <property type="entry name" value="HTH_ARAC"/>
    <property type="match status" value="1"/>
</dbReference>
<dbReference type="CDD" id="cd06986">
    <property type="entry name" value="cupin_MmsR-like_N"/>
    <property type="match status" value="1"/>
</dbReference>
<proteinExistence type="predicted"/>
<feature type="domain" description="HTH araC/xylS-type" evidence="5">
    <location>
        <begin position="189"/>
        <end position="287"/>
    </location>
</feature>
<evidence type="ECO:0000256" key="1">
    <source>
        <dbReference type="ARBA" id="ARBA00023015"/>
    </source>
</evidence>
<dbReference type="InterPro" id="IPR003313">
    <property type="entry name" value="AraC-bd"/>
</dbReference>
<dbReference type="Gene3D" id="2.60.120.280">
    <property type="entry name" value="Regulatory protein AraC"/>
    <property type="match status" value="1"/>
</dbReference>
<evidence type="ECO:0000256" key="2">
    <source>
        <dbReference type="ARBA" id="ARBA00023125"/>
    </source>
</evidence>
<name>A0A8J3ZIP1_9ACTN</name>
<dbReference type="InterPro" id="IPR009057">
    <property type="entry name" value="Homeodomain-like_sf"/>
</dbReference>
<dbReference type="Pfam" id="PF02311">
    <property type="entry name" value="AraC_binding"/>
    <property type="match status" value="1"/>
</dbReference>
<keyword evidence="3" id="KW-0010">Activator</keyword>
<dbReference type="SUPFAM" id="SSF51215">
    <property type="entry name" value="Regulatory protein AraC"/>
    <property type="match status" value="1"/>
</dbReference>
<dbReference type="PROSITE" id="PS00041">
    <property type="entry name" value="HTH_ARAC_FAMILY_1"/>
    <property type="match status" value="1"/>
</dbReference>
<dbReference type="GO" id="GO:0043565">
    <property type="term" value="F:sequence-specific DNA binding"/>
    <property type="evidence" value="ECO:0007669"/>
    <property type="project" value="InterPro"/>
</dbReference>
<accession>A0A8J3ZIP1</accession>
<evidence type="ECO:0000313" key="7">
    <source>
        <dbReference type="Proteomes" id="UP000612585"/>
    </source>
</evidence>
<organism evidence="6 7">
    <name type="scientific">Virgisporangium aurantiacum</name>
    <dbReference type="NCBI Taxonomy" id="175570"/>
    <lineage>
        <taxon>Bacteria</taxon>
        <taxon>Bacillati</taxon>
        <taxon>Actinomycetota</taxon>
        <taxon>Actinomycetes</taxon>
        <taxon>Micromonosporales</taxon>
        <taxon>Micromonosporaceae</taxon>
        <taxon>Virgisporangium</taxon>
    </lineage>
</organism>
<dbReference type="InterPro" id="IPR050204">
    <property type="entry name" value="AraC_XylS_family_regulators"/>
</dbReference>
<dbReference type="SUPFAM" id="SSF46689">
    <property type="entry name" value="Homeodomain-like"/>
    <property type="match status" value="2"/>
</dbReference>
<protein>
    <submittedName>
        <fullName evidence="6">AraC family transcriptional regulator</fullName>
    </submittedName>
</protein>
<dbReference type="AlphaFoldDB" id="A0A8J3ZIP1"/>
<keyword evidence="2" id="KW-0238">DNA-binding</keyword>
<dbReference type="InterPro" id="IPR020449">
    <property type="entry name" value="Tscrpt_reg_AraC-type_HTH"/>
</dbReference>
<dbReference type="PANTHER" id="PTHR46796">
    <property type="entry name" value="HTH-TYPE TRANSCRIPTIONAL ACTIVATOR RHAS-RELATED"/>
    <property type="match status" value="1"/>
</dbReference>
<evidence type="ECO:0000256" key="4">
    <source>
        <dbReference type="ARBA" id="ARBA00023163"/>
    </source>
</evidence>
<evidence type="ECO:0000259" key="5">
    <source>
        <dbReference type="PROSITE" id="PS01124"/>
    </source>
</evidence>
<dbReference type="PROSITE" id="PS01124">
    <property type="entry name" value="HTH_ARAC_FAMILY_2"/>
    <property type="match status" value="1"/>
</dbReference>
<dbReference type="InterPro" id="IPR037923">
    <property type="entry name" value="HTH-like"/>
</dbReference>
<dbReference type="PANTHER" id="PTHR46796:SF7">
    <property type="entry name" value="ARAC FAMILY TRANSCRIPTIONAL REGULATOR"/>
    <property type="match status" value="1"/>
</dbReference>
<dbReference type="InterPro" id="IPR018062">
    <property type="entry name" value="HTH_AraC-typ_CS"/>
</dbReference>
<keyword evidence="4" id="KW-0804">Transcription</keyword>
<dbReference type="Gene3D" id="1.10.10.60">
    <property type="entry name" value="Homeodomain-like"/>
    <property type="match status" value="2"/>
</dbReference>
<sequence length="293" mass="32237">MPLAEGFPGQRIRVLPPPLVARAARASVTSRLLVTDLGYFPRAAGHGRSRPRGAAETIVIVCVDGAGWFESPSARCTLRAGEAVIVPALVPHRYGSLAEDPWTIWWLHLLGTDVADLVQALGGSPDEASVIAVRDLLAVVGLFESALAAMERDETWASLYAASGCVWHLLTQLAASRLRGARRTEDRILDALEYLRAYLALPVRLTDLARSANLSVSHFSALFREATGTSVIDYVRRLRISRARELLVTTDRSITEIARAVGYADPFYFTRQFRAVDGVSPSEFRRRSRHEES</sequence>
<dbReference type="PRINTS" id="PR00032">
    <property type="entry name" value="HTHARAC"/>
</dbReference>